<dbReference type="GO" id="GO:0003684">
    <property type="term" value="F:damaged DNA binding"/>
    <property type="evidence" value="ECO:0007669"/>
    <property type="project" value="InterPro"/>
</dbReference>
<dbReference type="EMBL" id="FODD01000016">
    <property type="protein sequence ID" value="SEO05399.1"/>
    <property type="molecule type" value="Genomic_DNA"/>
</dbReference>
<dbReference type="InterPro" id="IPR050356">
    <property type="entry name" value="SulA_CellDiv_inhibitor"/>
</dbReference>
<proteinExistence type="predicted"/>
<dbReference type="SUPFAM" id="SSF100879">
    <property type="entry name" value="Lesion bypass DNA polymerase (Y-family), little finger domain"/>
    <property type="match status" value="1"/>
</dbReference>
<gene>
    <name evidence="4" type="ORF">SAMN05216267_101648</name>
</gene>
<keyword evidence="5" id="KW-1185">Reference proteome</keyword>
<name>A0A1H8LJZ8_9ACTN</name>
<evidence type="ECO:0000259" key="3">
    <source>
        <dbReference type="Pfam" id="PF11799"/>
    </source>
</evidence>
<organism evidence="4 5">
    <name type="scientific">Actinacidiphila rubida</name>
    <dbReference type="NCBI Taxonomy" id="310780"/>
    <lineage>
        <taxon>Bacteria</taxon>
        <taxon>Bacillati</taxon>
        <taxon>Actinomycetota</taxon>
        <taxon>Actinomycetes</taxon>
        <taxon>Kitasatosporales</taxon>
        <taxon>Streptomycetaceae</taxon>
        <taxon>Actinacidiphila</taxon>
    </lineage>
</organism>
<keyword evidence="1" id="KW-0227">DNA damage</keyword>
<dbReference type="InterPro" id="IPR036775">
    <property type="entry name" value="DNA_pol_Y-fam_lit_finger_sf"/>
</dbReference>
<dbReference type="Gene3D" id="1.10.150.20">
    <property type="entry name" value="5' to 3' exonuclease, C-terminal subdomain"/>
    <property type="match status" value="1"/>
</dbReference>
<dbReference type="Proteomes" id="UP000181951">
    <property type="component" value="Unassembled WGS sequence"/>
</dbReference>
<dbReference type="Gene3D" id="3.30.70.270">
    <property type="match status" value="1"/>
</dbReference>
<dbReference type="Pfam" id="PF11799">
    <property type="entry name" value="IMS_C"/>
    <property type="match status" value="1"/>
</dbReference>
<evidence type="ECO:0000256" key="1">
    <source>
        <dbReference type="ARBA" id="ARBA00022763"/>
    </source>
</evidence>
<dbReference type="Gene3D" id="3.30.1490.100">
    <property type="entry name" value="DNA polymerase, Y-family, little finger domain"/>
    <property type="match status" value="1"/>
</dbReference>
<evidence type="ECO:0000256" key="2">
    <source>
        <dbReference type="ARBA" id="ARBA00025589"/>
    </source>
</evidence>
<dbReference type="SUPFAM" id="SSF56672">
    <property type="entry name" value="DNA/RNA polymerases"/>
    <property type="match status" value="1"/>
</dbReference>
<dbReference type="PANTHER" id="PTHR35369:SF2">
    <property type="entry name" value="BLR3025 PROTEIN"/>
    <property type="match status" value="1"/>
</dbReference>
<sequence>MGTVRQAGAVGAHVLHVRCRPGTGEAEYRALLSLICDISPVLQVLPPSAALVDVAGALRYWDASPYDLAQRIRVRALAHLNVDVRIGAGPNWTVAAIASKGPLPVTVVTPEQVRGFLDPLPVGMMHGIGPVQERELTSFGLRTIGALAAVPESTVQRILGGRAGRLLRDRAHGVDPRPVTPTGLPGTTSERRLFDADTLDPALIRASLLETAVVLGDRLRRRGQIAAGLAVEVAFAGGSTVNRTRQLPEPSHHTDDLRSALYRMVDGLHLQRARVRGITVTAERLRPAGTAGGQISLERVRENRLRAEPVMDKVNAKFGPGAVRPATLAWRKAG</sequence>
<dbReference type="OrthoDB" id="4317601at2"/>
<dbReference type="InterPro" id="IPR043502">
    <property type="entry name" value="DNA/RNA_pol_sf"/>
</dbReference>
<dbReference type="RefSeq" id="WP_069465369.1">
    <property type="nucleotide sequence ID" value="NZ_FODD01000016.1"/>
</dbReference>
<dbReference type="STRING" id="310780.SAMN05216267_101648"/>
<feature type="domain" description="DNA polymerase Y-family little finger" evidence="3">
    <location>
        <begin position="190"/>
        <end position="296"/>
    </location>
</feature>
<evidence type="ECO:0000313" key="4">
    <source>
        <dbReference type="EMBL" id="SEO05399.1"/>
    </source>
</evidence>
<comment type="function">
    <text evidence="2">Poorly processive, error-prone DNA polymerase involved in untargeted mutagenesis. Copies undamaged DNA at stalled replication forks, which arise in vivo from mismatched or misaligned primer ends. These misaligned primers can be extended by PolIV. Exhibits no 3'-5' exonuclease (proofreading) activity. May be involved in translesional synthesis, in conjunction with the beta clamp from PolIII.</text>
</comment>
<accession>A0A1H8LJZ8</accession>
<protein>
    <submittedName>
        <fullName evidence="4">DNA polymerase-4</fullName>
    </submittedName>
</protein>
<dbReference type="InterPro" id="IPR017961">
    <property type="entry name" value="DNA_pol_Y-fam_little_finger"/>
</dbReference>
<dbReference type="GO" id="GO:0006281">
    <property type="term" value="P:DNA repair"/>
    <property type="evidence" value="ECO:0007669"/>
    <property type="project" value="InterPro"/>
</dbReference>
<evidence type="ECO:0000313" key="5">
    <source>
        <dbReference type="Proteomes" id="UP000181951"/>
    </source>
</evidence>
<dbReference type="AlphaFoldDB" id="A0A1H8LJZ8"/>
<reference evidence="4 5" key="1">
    <citation type="submission" date="2016-10" db="EMBL/GenBank/DDBJ databases">
        <authorList>
            <person name="de Groot N.N."/>
        </authorList>
    </citation>
    <scope>NUCLEOTIDE SEQUENCE [LARGE SCALE GENOMIC DNA]</scope>
    <source>
        <strain evidence="4 5">CGMCC 4.2026</strain>
    </source>
</reference>
<dbReference type="InterPro" id="IPR043128">
    <property type="entry name" value="Rev_trsase/Diguanyl_cyclase"/>
</dbReference>
<dbReference type="PANTHER" id="PTHR35369">
    <property type="entry name" value="BLR3025 PROTEIN-RELATED"/>
    <property type="match status" value="1"/>
</dbReference>